<evidence type="ECO:0000256" key="1">
    <source>
        <dbReference type="SAM" id="SignalP"/>
    </source>
</evidence>
<feature type="chain" id="PRO_5022861765" evidence="1">
    <location>
        <begin position="27"/>
        <end position="263"/>
    </location>
</feature>
<dbReference type="OrthoDB" id="283183at2"/>
<accession>A0A5B9P6F4</accession>
<dbReference type="Proteomes" id="UP000322214">
    <property type="component" value="Chromosome"/>
</dbReference>
<dbReference type="EMBL" id="CP042912">
    <property type="protein sequence ID" value="QEG21119.1"/>
    <property type="molecule type" value="Genomic_DNA"/>
</dbReference>
<organism evidence="2 3">
    <name type="scientific">Mariniblastus fucicola</name>
    <dbReference type="NCBI Taxonomy" id="980251"/>
    <lineage>
        <taxon>Bacteria</taxon>
        <taxon>Pseudomonadati</taxon>
        <taxon>Planctomycetota</taxon>
        <taxon>Planctomycetia</taxon>
        <taxon>Pirellulales</taxon>
        <taxon>Pirellulaceae</taxon>
        <taxon>Mariniblastus</taxon>
    </lineage>
</organism>
<evidence type="ECO:0000313" key="3">
    <source>
        <dbReference type="Proteomes" id="UP000322214"/>
    </source>
</evidence>
<gene>
    <name evidence="2" type="ORF">MFFC18_09730</name>
</gene>
<evidence type="ECO:0000313" key="2">
    <source>
        <dbReference type="EMBL" id="QEG21119.1"/>
    </source>
</evidence>
<proteinExistence type="predicted"/>
<keyword evidence="1" id="KW-0732">Signal</keyword>
<dbReference type="KEGG" id="mff:MFFC18_09730"/>
<name>A0A5B9P6F4_9BACT</name>
<sequence precursor="true">MKSAKLTSVVSSAILIVLGLASAVSAQDNSSYPLVLSTSNLDAMVQGRLLTSPVKAEKQNSIENIIVSYEATKGNAPVELNVDMTYSNGKVDVIVDSNLLAKIKGQPVVFEITQRPVTEVVLKYDAPPASDPIISGVVEGAVFVRLSDTKRMAGKVEGLTEFKLKTAFGEVTVPMSEIAGIKFHTSSDDKAVVIMNNGDSVTGIPDITAVELTTDWGKADIDPEFIQSITSTSGAKFRQDNTDFGVRWILNTGNSLAPGALRN</sequence>
<protein>
    <submittedName>
        <fullName evidence="2">Uncharacterized protein</fullName>
    </submittedName>
</protein>
<dbReference type="RefSeq" id="WP_075081858.1">
    <property type="nucleotide sequence ID" value="NZ_CP042912.1"/>
</dbReference>
<feature type="signal peptide" evidence="1">
    <location>
        <begin position="1"/>
        <end position="26"/>
    </location>
</feature>
<keyword evidence="3" id="KW-1185">Reference proteome</keyword>
<reference evidence="2 3" key="1">
    <citation type="submission" date="2019-08" db="EMBL/GenBank/DDBJ databases">
        <title>Deep-cultivation of Planctomycetes and their phenomic and genomic characterization uncovers novel biology.</title>
        <authorList>
            <person name="Wiegand S."/>
            <person name="Jogler M."/>
            <person name="Boedeker C."/>
            <person name="Pinto D."/>
            <person name="Vollmers J."/>
            <person name="Rivas-Marin E."/>
            <person name="Kohn T."/>
            <person name="Peeters S.H."/>
            <person name="Heuer A."/>
            <person name="Rast P."/>
            <person name="Oberbeckmann S."/>
            <person name="Bunk B."/>
            <person name="Jeske O."/>
            <person name="Meyerdierks A."/>
            <person name="Storesund J.E."/>
            <person name="Kallscheuer N."/>
            <person name="Luecker S."/>
            <person name="Lage O.M."/>
            <person name="Pohl T."/>
            <person name="Merkel B.J."/>
            <person name="Hornburger P."/>
            <person name="Mueller R.-W."/>
            <person name="Bruemmer F."/>
            <person name="Labrenz M."/>
            <person name="Spormann A.M."/>
            <person name="Op den Camp H."/>
            <person name="Overmann J."/>
            <person name="Amann R."/>
            <person name="Jetten M.S.M."/>
            <person name="Mascher T."/>
            <person name="Medema M.H."/>
            <person name="Devos D.P."/>
            <person name="Kaster A.-K."/>
            <person name="Ovreas L."/>
            <person name="Rohde M."/>
            <person name="Galperin M.Y."/>
            <person name="Jogler C."/>
        </authorList>
    </citation>
    <scope>NUCLEOTIDE SEQUENCE [LARGE SCALE GENOMIC DNA]</scope>
    <source>
        <strain evidence="2 3">FC18</strain>
    </source>
</reference>
<dbReference type="AlphaFoldDB" id="A0A5B9P6F4"/>